<comment type="caution">
    <text evidence="1">The sequence shown here is derived from an EMBL/GenBank/DDBJ whole genome shotgun (WGS) entry which is preliminary data.</text>
</comment>
<reference evidence="1 2" key="1">
    <citation type="submission" date="2024-02" db="EMBL/GenBank/DDBJ databases">
        <title>A draft genome for the cacao thread blight pathogen Marasmius crinis-equi.</title>
        <authorList>
            <person name="Cohen S.P."/>
            <person name="Baruah I.K."/>
            <person name="Amoako-Attah I."/>
            <person name="Bukari Y."/>
            <person name="Meinhardt L.W."/>
            <person name="Bailey B.A."/>
        </authorList>
    </citation>
    <scope>NUCLEOTIDE SEQUENCE [LARGE SCALE GENOMIC DNA]</scope>
    <source>
        <strain evidence="1 2">GH-76</strain>
    </source>
</reference>
<organism evidence="1 2">
    <name type="scientific">Marasmius crinis-equi</name>
    <dbReference type="NCBI Taxonomy" id="585013"/>
    <lineage>
        <taxon>Eukaryota</taxon>
        <taxon>Fungi</taxon>
        <taxon>Dikarya</taxon>
        <taxon>Basidiomycota</taxon>
        <taxon>Agaricomycotina</taxon>
        <taxon>Agaricomycetes</taxon>
        <taxon>Agaricomycetidae</taxon>
        <taxon>Agaricales</taxon>
        <taxon>Marasmiineae</taxon>
        <taxon>Marasmiaceae</taxon>
        <taxon>Marasmius</taxon>
    </lineage>
</organism>
<accession>A0ABR3FPH7</accession>
<protein>
    <submittedName>
        <fullName evidence="1">Uncharacterized protein</fullName>
    </submittedName>
</protein>
<keyword evidence="2" id="KW-1185">Reference proteome</keyword>
<evidence type="ECO:0000313" key="2">
    <source>
        <dbReference type="Proteomes" id="UP001465976"/>
    </source>
</evidence>
<sequence length="472" mass="54020">MTSELSVHAPMECSPGIFDVQVQHIFTSLVASFIGVAPPGPSSRVIEALLLPEGWIPAAWSLEAGLLLPNTSLTGCMGPLPSLLPLFERIIPDILAYEGCCCKEYLILEFTKWLKSFPAGPSSEAAPLLRLIERWALCPQFTGLSSTRWENYRELCNVLKLRPLDTIDMSLRRLDLVTNDMEPSSRDECYRRVLSANTNPKQLTTVLGFFIHVPSPLTNKARAVGFIKVLLDIPDCEIAPLSNKARPVGPIEDLPGVTDWETAQARRVLPWREGWDEHGEAVLPWIDGWDEYREAVPPWRKVWGEYIEKDEDEDSNEGKDSDEDEDDRSILRNSLIDFLSEQSRSGEFYIDATHFRSFTVSRALHFLAKELPHLQERPQEIFGGVTLTSIVWNQWHQFCEALTDPTAEVIAALETLDLDKMYDILIHGITQNVEQRCWRNDWLALIDRFRRIAVWLQRPAKVFMYRFQILQW</sequence>
<gene>
    <name evidence="1" type="ORF">V5O48_004632</name>
</gene>
<dbReference type="EMBL" id="JBAHYK010000162">
    <property type="protein sequence ID" value="KAL0577349.1"/>
    <property type="molecule type" value="Genomic_DNA"/>
</dbReference>
<name>A0ABR3FPH7_9AGAR</name>
<dbReference type="Proteomes" id="UP001465976">
    <property type="component" value="Unassembled WGS sequence"/>
</dbReference>
<evidence type="ECO:0000313" key="1">
    <source>
        <dbReference type="EMBL" id="KAL0577349.1"/>
    </source>
</evidence>
<proteinExistence type="predicted"/>